<comment type="caution">
    <text evidence="1">The sequence shown here is derived from an EMBL/GenBank/DDBJ whole genome shotgun (WGS) entry which is preliminary data.</text>
</comment>
<reference evidence="1" key="1">
    <citation type="journal article" date="2019" name="bioRxiv">
        <title>The Genome of the Zebra Mussel, Dreissena polymorpha: A Resource for Invasive Species Research.</title>
        <authorList>
            <person name="McCartney M.A."/>
            <person name="Auch B."/>
            <person name="Kono T."/>
            <person name="Mallez S."/>
            <person name="Zhang Y."/>
            <person name="Obille A."/>
            <person name="Becker A."/>
            <person name="Abrahante J.E."/>
            <person name="Garbe J."/>
            <person name="Badalamenti J.P."/>
            <person name="Herman A."/>
            <person name="Mangelson H."/>
            <person name="Liachko I."/>
            <person name="Sullivan S."/>
            <person name="Sone E.D."/>
            <person name="Koren S."/>
            <person name="Silverstein K.A.T."/>
            <person name="Beckman K.B."/>
            <person name="Gohl D.M."/>
        </authorList>
    </citation>
    <scope>NUCLEOTIDE SEQUENCE</scope>
    <source>
        <strain evidence="1">Duluth1</strain>
        <tissue evidence="1">Whole animal</tissue>
    </source>
</reference>
<keyword evidence="2" id="KW-1185">Reference proteome</keyword>
<dbReference type="AlphaFoldDB" id="A0A9D4J9J0"/>
<reference evidence="1" key="2">
    <citation type="submission" date="2020-11" db="EMBL/GenBank/DDBJ databases">
        <authorList>
            <person name="McCartney M.A."/>
            <person name="Auch B."/>
            <person name="Kono T."/>
            <person name="Mallez S."/>
            <person name="Becker A."/>
            <person name="Gohl D.M."/>
            <person name="Silverstein K.A.T."/>
            <person name="Koren S."/>
            <person name="Bechman K.B."/>
            <person name="Herman A."/>
            <person name="Abrahante J.E."/>
            <person name="Garbe J."/>
        </authorList>
    </citation>
    <scope>NUCLEOTIDE SEQUENCE</scope>
    <source>
        <strain evidence="1">Duluth1</strain>
        <tissue evidence="1">Whole animal</tissue>
    </source>
</reference>
<dbReference type="EMBL" id="JAIWYP010000006">
    <property type="protein sequence ID" value="KAH3804891.1"/>
    <property type="molecule type" value="Genomic_DNA"/>
</dbReference>
<protein>
    <submittedName>
        <fullName evidence="1">Uncharacterized protein</fullName>
    </submittedName>
</protein>
<sequence length="125" mass="13163">MPVASRQSAGLLTYSSDNGALPAFTGAQPGRCRSSAGVCVGPTGATMPSQLFPVPSRLFRVLAGRYRFFPVTPGGIKHNTFPVESRFILDVPGGALVHPGRAPVHPCRSRITHWGSAGIIVRLGL</sequence>
<accession>A0A9D4J9J0</accession>
<evidence type="ECO:0000313" key="1">
    <source>
        <dbReference type="EMBL" id="KAH3804891.1"/>
    </source>
</evidence>
<gene>
    <name evidence="1" type="ORF">DPMN_133183</name>
</gene>
<name>A0A9D4J9J0_DREPO</name>
<evidence type="ECO:0000313" key="2">
    <source>
        <dbReference type="Proteomes" id="UP000828390"/>
    </source>
</evidence>
<organism evidence="1 2">
    <name type="scientific">Dreissena polymorpha</name>
    <name type="common">Zebra mussel</name>
    <name type="synonym">Mytilus polymorpha</name>
    <dbReference type="NCBI Taxonomy" id="45954"/>
    <lineage>
        <taxon>Eukaryota</taxon>
        <taxon>Metazoa</taxon>
        <taxon>Spiralia</taxon>
        <taxon>Lophotrochozoa</taxon>
        <taxon>Mollusca</taxon>
        <taxon>Bivalvia</taxon>
        <taxon>Autobranchia</taxon>
        <taxon>Heteroconchia</taxon>
        <taxon>Euheterodonta</taxon>
        <taxon>Imparidentia</taxon>
        <taxon>Neoheterodontei</taxon>
        <taxon>Myida</taxon>
        <taxon>Dreissenoidea</taxon>
        <taxon>Dreissenidae</taxon>
        <taxon>Dreissena</taxon>
    </lineage>
</organism>
<dbReference type="Proteomes" id="UP000828390">
    <property type="component" value="Unassembled WGS sequence"/>
</dbReference>
<proteinExistence type="predicted"/>